<dbReference type="EMBL" id="CABIJS010000697">
    <property type="protein sequence ID" value="VUZ55892.1"/>
    <property type="molecule type" value="Genomic_DNA"/>
</dbReference>
<gene>
    <name evidence="1" type="ORF">WMSIL1_LOCUS13502</name>
</gene>
<organism evidence="1 2">
    <name type="scientific">Hymenolepis diminuta</name>
    <name type="common">Rat tapeworm</name>
    <dbReference type="NCBI Taxonomy" id="6216"/>
    <lineage>
        <taxon>Eukaryota</taxon>
        <taxon>Metazoa</taxon>
        <taxon>Spiralia</taxon>
        <taxon>Lophotrochozoa</taxon>
        <taxon>Platyhelminthes</taxon>
        <taxon>Cestoda</taxon>
        <taxon>Eucestoda</taxon>
        <taxon>Cyclophyllidea</taxon>
        <taxon>Hymenolepididae</taxon>
        <taxon>Hymenolepis</taxon>
    </lineage>
</organism>
<evidence type="ECO:0008006" key="3">
    <source>
        <dbReference type="Google" id="ProtNLM"/>
    </source>
</evidence>
<protein>
    <recommendedName>
        <fullName evidence="3">Tc1-like transposase DDE domain-containing protein</fullName>
    </recommendedName>
</protein>
<dbReference type="Proteomes" id="UP000321570">
    <property type="component" value="Unassembled WGS sequence"/>
</dbReference>
<reference evidence="1 2" key="1">
    <citation type="submission" date="2019-07" db="EMBL/GenBank/DDBJ databases">
        <authorList>
            <person name="Jastrzebski P J."/>
            <person name="Paukszto L."/>
            <person name="Jastrzebski P J."/>
        </authorList>
    </citation>
    <scope>NUCLEOTIDE SEQUENCE [LARGE SCALE GENOMIC DNA]</scope>
    <source>
        <strain evidence="1 2">WMS-il1</strain>
    </source>
</reference>
<dbReference type="Gene3D" id="3.30.420.10">
    <property type="entry name" value="Ribonuclease H-like superfamily/Ribonuclease H"/>
    <property type="match status" value="1"/>
</dbReference>
<proteinExistence type="predicted"/>
<keyword evidence="2" id="KW-1185">Reference proteome</keyword>
<feature type="non-terminal residue" evidence="1">
    <location>
        <position position="1"/>
    </location>
</feature>
<name>A0A564Z901_HYMDI</name>
<dbReference type="AlphaFoldDB" id="A0A564Z901"/>
<accession>A0A564Z901</accession>
<dbReference type="InterPro" id="IPR036397">
    <property type="entry name" value="RNaseH_sf"/>
</dbReference>
<evidence type="ECO:0000313" key="2">
    <source>
        <dbReference type="Proteomes" id="UP000321570"/>
    </source>
</evidence>
<dbReference type="GO" id="GO:0003676">
    <property type="term" value="F:nucleic acid binding"/>
    <property type="evidence" value="ECO:0007669"/>
    <property type="project" value="InterPro"/>
</dbReference>
<sequence length="120" mass="13577">GENNGGDLATSKRKQHFQRSVDSLRIPEFVGSVHGMINENRGKSMRDIPSKIFKCTDSESDADVYVETLQAIIVKTPWIDRVANGGRPYVFQQDSAPSHKALKSEDWMGENFYHHATPNW</sequence>
<evidence type="ECO:0000313" key="1">
    <source>
        <dbReference type="EMBL" id="VUZ55892.1"/>
    </source>
</evidence>